<evidence type="ECO:0000313" key="2">
    <source>
        <dbReference type="Proteomes" id="UP000467560"/>
    </source>
</evidence>
<dbReference type="Proteomes" id="UP000467560">
    <property type="component" value="Unassembled WGS sequence"/>
</dbReference>
<dbReference type="RefSeq" id="WP_153225656.1">
    <property type="nucleotide sequence ID" value="NZ_WIJK01000025.1"/>
</dbReference>
<reference evidence="1 2" key="1">
    <citation type="submission" date="2019-10" db="EMBL/GenBank/DDBJ databases">
        <title>Streptococcus mitis of the oral and urogenital tracts.</title>
        <authorList>
            <person name="Price T."/>
            <person name="Mores C.R."/>
            <person name="Putonti C."/>
            <person name="Wolfe A.J."/>
        </authorList>
    </citation>
    <scope>NUCLEOTIDE SEQUENCE [LARGE SCALE GENOMIC DNA]</scope>
    <source>
        <strain evidence="1 2">SM16</strain>
    </source>
</reference>
<organism evidence="1 2">
    <name type="scientific">Streptococcus mitis</name>
    <dbReference type="NCBI Taxonomy" id="28037"/>
    <lineage>
        <taxon>Bacteria</taxon>
        <taxon>Bacillati</taxon>
        <taxon>Bacillota</taxon>
        <taxon>Bacilli</taxon>
        <taxon>Lactobacillales</taxon>
        <taxon>Streptococcaceae</taxon>
        <taxon>Streptococcus</taxon>
        <taxon>Streptococcus mitis group</taxon>
    </lineage>
</organism>
<name>A0A7X1RP16_STRMT</name>
<sequence length="439" mass="51590">MSKDKPKEELSKELKEPLEICFKTIVGKNSLNELYFDDGEQFLNKFSLWHQAKGQELINTFVNKVKKSNTTADFSWLDILNEDMKWNQFIRKNPKWKLVDKTKYLNMRYQIPTHFHGDIDNAIIFHCLENPRGYLGDYKDSDIDKGFGNTNLREYYKKSKILLENKYKNEDKSNLTGYIKNTIREKSPTHHINLASVIQERYQLNDIENVSSIIHSKKSSLMSEMEQLYSAGSVFKDQSGKRKKTLLKDYYYFKEYYSQLIQTDTKLDFEKLQNKETDVKIIASKLCNLEIYPFACAQPALGKNGIGKNIMENSELSRLSAYIVLRRIYKYLNSEYEKEKPIFVFRKYDRAWNRLFKQIFLEVKEKNTTFKVDEVMEKLEENFFYCQLANTGGGITDGNVISVPNYKLFLNMKKEAFTEISKLLPRIDIKNVSSQKAGD</sequence>
<dbReference type="AlphaFoldDB" id="A0A7X1RP16"/>
<accession>A0A7X1RP16</accession>
<protein>
    <submittedName>
        <fullName evidence="1">Uncharacterized protein</fullName>
    </submittedName>
</protein>
<proteinExistence type="predicted"/>
<dbReference type="EMBL" id="WIJK01000025">
    <property type="protein sequence ID" value="MQQ52945.1"/>
    <property type="molecule type" value="Genomic_DNA"/>
</dbReference>
<comment type="caution">
    <text evidence="1">The sequence shown here is derived from an EMBL/GenBank/DDBJ whole genome shotgun (WGS) entry which is preliminary data.</text>
</comment>
<gene>
    <name evidence="1" type="ORF">GEZ89_08325</name>
</gene>
<evidence type="ECO:0000313" key="1">
    <source>
        <dbReference type="EMBL" id="MQQ52945.1"/>
    </source>
</evidence>